<evidence type="ECO:0000256" key="3">
    <source>
        <dbReference type="ARBA" id="ARBA00023143"/>
    </source>
</evidence>
<keyword evidence="3 4" id="KW-0975">Bacterial flagellum</keyword>
<dbReference type="OrthoDB" id="9812413at2"/>
<dbReference type="Pfam" id="PF02049">
    <property type="entry name" value="FliE"/>
    <property type="match status" value="1"/>
</dbReference>
<accession>A0A5B2V806</accession>
<comment type="subcellular location">
    <subcellularLocation>
        <location evidence="1 4">Bacterial flagellum basal body</location>
    </subcellularLocation>
</comment>
<evidence type="ECO:0000313" key="5">
    <source>
        <dbReference type="EMBL" id="KAA2234705.1"/>
    </source>
</evidence>
<protein>
    <recommendedName>
        <fullName evidence="4">Flagellar hook-basal body complex protein FliE</fullName>
    </recommendedName>
</protein>
<gene>
    <name evidence="4 5" type="primary">fliE</name>
    <name evidence="5" type="ORF">F0L46_23360</name>
</gene>
<dbReference type="Proteomes" id="UP000323142">
    <property type="component" value="Unassembled WGS sequence"/>
</dbReference>
<dbReference type="GO" id="GO:0005198">
    <property type="term" value="F:structural molecule activity"/>
    <property type="evidence" value="ECO:0007669"/>
    <property type="project" value="InterPro"/>
</dbReference>
<dbReference type="InterPro" id="IPR001624">
    <property type="entry name" value="FliE"/>
</dbReference>
<evidence type="ECO:0000256" key="1">
    <source>
        <dbReference type="ARBA" id="ARBA00004117"/>
    </source>
</evidence>
<keyword evidence="6" id="KW-1185">Reference proteome</keyword>
<keyword evidence="5" id="KW-0969">Cilium</keyword>
<sequence>MIDAVSSLASSVGPAGASTAATKTAAIAFAPPGGGAVNPATFGDVMSEIAAKGVQSLKSAEATSIMGMQGKASVQQVVEAVMNAEQSLQTAMAVRDKVVSAYQEISRMAI</sequence>
<reference evidence="5 6" key="2">
    <citation type="submission" date="2019-09" db="EMBL/GenBank/DDBJ databases">
        <authorList>
            <person name="Jin C."/>
        </authorList>
    </citation>
    <scope>NUCLEOTIDE SEQUENCE [LARGE SCALE GENOMIC DNA]</scope>
    <source>
        <strain evidence="5 6">BN140002</strain>
    </source>
</reference>
<dbReference type="PANTHER" id="PTHR34653:SF1">
    <property type="entry name" value="FLAGELLAR HOOK-BASAL BODY COMPLEX PROTEIN FLIE"/>
    <property type="match status" value="1"/>
</dbReference>
<evidence type="ECO:0000313" key="6">
    <source>
        <dbReference type="Proteomes" id="UP000323142"/>
    </source>
</evidence>
<comment type="caution">
    <text evidence="5">The sequence shown here is derived from an EMBL/GenBank/DDBJ whole genome shotgun (WGS) entry which is preliminary data.</text>
</comment>
<dbReference type="EMBL" id="VUOA01000045">
    <property type="protein sequence ID" value="KAA2234705.1"/>
    <property type="molecule type" value="Genomic_DNA"/>
</dbReference>
<dbReference type="GO" id="GO:0071973">
    <property type="term" value="P:bacterial-type flagellum-dependent cell motility"/>
    <property type="evidence" value="ECO:0007669"/>
    <property type="project" value="InterPro"/>
</dbReference>
<name>A0A5B2V806_9HYPH</name>
<keyword evidence="5" id="KW-0966">Cell projection</keyword>
<evidence type="ECO:0000256" key="2">
    <source>
        <dbReference type="ARBA" id="ARBA00009272"/>
    </source>
</evidence>
<comment type="similarity">
    <text evidence="2 4">Belongs to the FliE family.</text>
</comment>
<evidence type="ECO:0000256" key="4">
    <source>
        <dbReference type="HAMAP-Rule" id="MF_00724"/>
    </source>
</evidence>
<dbReference type="RefSeq" id="WP_149822024.1">
    <property type="nucleotide sequence ID" value="NZ_VUOA01000045.1"/>
</dbReference>
<dbReference type="GO" id="GO:0003774">
    <property type="term" value="F:cytoskeletal motor activity"/>
    <property type="evidence" value="ECO:0007669"/>
    <property type="project" value="InterPro"/>
</dbReference>
<dbReference type="HAMAP" id="MF_00724">
    <property type="entry name" value="FliE"/>
    <property type="match status" value="1"/>
</dbReference>
<dbReference type="PANTHER" id="PTHR34653">
    <property type="match status" value="1"/>
</dbReference>
<dbReference type="AlphaFoldDB" id="A0A5B2V806"/>
<keyword evidence="5" id="KW-0282">Flagellum</keyword>
<reference evidence="5 6" key="1">
    <citation type="submission" date="2019-09" db="EMBL/GenBank/DDBJ databases">
        <title>Salinarimonas rosea gen. nov., sp. nov., a new member of the a-2 subgroup of the Proteobacteria.</title>
        <authorList>
            <person name="Liu J."/>
        </authorList>
    </citation>
    <scope>NUCLEOTIDE SEQUENCE [LARGE SCALE GENOMIC DNA]</scope>
    <source>
        <strain evidence="5 6">BN140002</strain>
    </source>
</reference>
<dbReference type="GO" id="GO:0009425">
    <property type="term" value="C:bacterial-type flagellum basal body"/>
    <property type="evidence" value="ECO:0007669"/>
    <property type="project" value="UniProtKB-SubCell"/>
</dbReference>
<organism evidence="5 6">
    <name type="scientific">Salinarimonas soli</name>
    <dbReference type="NCBI Taxonomy" id="1638099"/>
    <lineage>
        <taxon>Bacteria</taxon>
        <taxon>Pseudomonadati</taxon>
        <taxon>Pseudomonadota</taxon>
        <taxon>Alphaproteobacteria</taxon>
        <taxon>Hyphomicrobiales</taxon>
        <taxon>Salinarimonadaceae</taxon>
        <taxon>Salinarimonas</taxon>
    </lineage>
</organism>
<proteinExistence type="inferred from homology"/>